<evidence type="ECO:0000313" key="3">
    <source>
        <dbReference type="EMBL" id="KAG8383572.1"/>
    </source>
</evidence>
<organism evidence="3 4">
    <name type="scientific">Buddleja alternifolia</name>
    <dbReference type="NCBI Taxonomy" id="168488"/>
    <lineage>
        <taxon>Eukaryota</taxon>
        <taxon>Viridiplantae</taxon>
        <taxon>Streptophyta</taxon>
        <taxon>Embryophyta</taxon>
        <taxon>Tracheophyta</taxon>
        <taxon>Spermatophyta</taxon>
        <taxon>Magnoliopsida</taxon>
        <taxon>eudicotyledons</taxon>
        <taxon>Gunneridae</taxon>
        <taxon>Pentapetalae</taxon>
        <taxon>asterids</taxon>
        <taxon>lamiids</taxon>
        <taxon>Lamiales</taxon>
        <taxon>Scrophulariaceae</taxon>
        <taxon>Buddlejeae</taxon>
        <taxon>Buddleja</taxon>
    </lineage>
</organism>
<feature type="compositionally biased region" description="Polar residues" evidence="1">
    <location>
        <begin position="15"/>
        <end position="33"/>
    </location>
</feature>
<reference evidence="3" key="1">
    <citation type="submission" date="2019-10" db="EMBL/GenBank/DDBJ databases">
        <authorList>
            <person name="Zhang R."/>
            <person name="Pan Y."/>
            <person name="Wang J."/>
            <person name="Ma R."/>
            <person name="Yu S."/>
        </authorList>
    </citation>
    <scope>NUCLEOTIDE SEQUENCE</scope>
    <source>
        <strain evidence="3">LA-IB0</strain>
        <tissue evidence="3">Leaf</tissue>
    </source>
</reference>
<gene>
    <name evidence="3" type="ORF">BUALT_Bualt04G0027500</name>
</gene>
<dbReference type="AlphaFoldDB" id="A0AAV6XTW3"/>
<sequence length="116" mass="12974">MKRNGYGGKGKKKQQTQPVDNSPSTKDLSHQSATFAKRNDIFRRPVLSSNLDGYHYVRKLNKGDRNISVGNGINILFEVVGTFHLVLESGFNLDLVDTFYVPSMTRNLISVSQLDA</sequence>
<accession>A0AAV6XTW3</accession>
<name>A0AAV6XTW3_9LAMI</name>
<proteinExistence type="predicted"/>
<evidence type="ECO:0000313" key="4">
    <source>
        <dbReference type="Proteomes" id="UP000826271"/>
    </source>
</evidence>
<dbReference type="EMBL" id="WHWC01000004">
    <property type="protein sequence ID" value="KAG8383572.1"/>
    <property type="molecule type" value="Genomic_DNA"/>
</dbReference>
<protein>
    <recommendedName>
        <fullName evidence="2">Retrovirus-related Pol polyprotein from transposon TNT 1-94-like beta-barrel domain-containing protein</fullName>
    </recommendedName>
</protein>
<dbReference type="Proteomes" id="UP000826271">
    <property type="component" value="Unassembled WGS sequence"/>
</dbReference>
<feature type="region of interest" description="Disordered" evidence="1">
    <location>
        <begin position="1"/>
        <end position="33"/>
    </location>
</feature>
<evidence type="ECO:0000259" key="2">
    <source>
        <dbReference type="Pfam" id="PF22936"/>
    </source>
</evidence>
<comment type="caution">
    <text evidence="3">The sequence shown here is derived from an EMBL/GenBank/DDBJ whole genome shotgun (WGS) entry which is preliminary data.</text>
</comment>
<evidence type="ECO:0000256" key="1">
    <source>
        <dbReference type="SAM" id="MobiDB-lite"/>
    </source>
</evidence>
<dbReference type="Pfam" id="PF22936">
    <property type="entry name" value="Pol_BBD"/>
    <property type="match status" value="1"/>
</dbReference>
<keyword evidence="4" id="KW-1185">Reference proteome</keyword>
<feature type="compositionally biased region" description="Basic residues" evidence="1">
    <location>
        <begin position="1"/>
        <end position="14"/>
    </location>
</feature>
<feature type="domain" description="Retrovirus-related Pol polyprotein from transposon TNT 1-94-like beta-barrel" evidence="2">
    <location>
        <begin position="63"/>
        <end position="115"/>
    </location>
</feature>
<dbReference type="InterPro" id="IPR054722">
    <property type="entry name" value="PolX-like_BBD"/>
</dbReference>